<protein>
    <submittedName>
        <fullName evidence="2">Uncharacterized protein</fullName>
    </submittedName>
</protein>
<organism evidence="2 3">
    <name type="scientific">Mollisia scopiformis</name>
    <name type="common">Conifer needle endophyte fungus</name>
    <name type="synonym">Phialocephala scopiformis</name>
    <dbReference type="NCBI Taxonomy" id="149040"/>
    <lineage>
        <taxon>Eukaryota</taxon>
        <taxon>Fungi</taxon>
        <taxon>Dikarya</taxon>
        <taxon>Ascomycota</taxon>
        <taxon>Pezizomycotina</taxon>
        <taxon>Leotiomycetes</taxon>
        <taxon>Helotiales</taxon>
        <taxon>Mollisiaceae</taxon>
        <taxon>Mollisia</taxon>
    </lineage>
</organism>
<dbReference type="PANTHER" id="PTHR35043">
    <property type="entry name" value="TRANSCRIPTION FACTOR DOMAIN-CONTAINING PROTEIN"/>
    <property type="match status" value="1"/>
</dbReference>
<evidence type="ECO:0000313" key="2">
    <source>
        <dbReference type="EMBL" id="KUJ09588.1"/>
    </source>
</evidence>
<dbReference type="EMBL" id="KQ947431">
    <property type="protein sequence ID" value="KUJ09588.1"/>
    <property type="molecule type" value="Genomic_DNA"/>
</dbReference>
<gene>
    <name evidence="2" type="ORF">LY89DRAFT_273733</name>
</gene>
<keyword evidence="1" id="KW-0812">Transmembrane</keyword>
<dbReference type="AlphaFoldDB" id="A0A132BB35"/>
<proteinExistence type="predicted"/>
<keyword evidence="3" id="KW-1185">Reference proteome</keyword>
<evidence type="ECO:0000256" key="1">
    <source>
        <dbReference type="SAM" id="Phobius"/>
    </source>
</evidence>
<feature type="transmembrane region" description="Helical" evidence="1">
    <location>
        <begin position="558"/>
        <end position="576"/>
    </location>
</feature>
<sequence length="602" mass="68419">MDNTSALAEGQPSSLYFVQSQIFNNSRNTTALKTIIAPSFVASPELRGTLTILWSCIITLIACIYTALHLNVPGETGKFKALATKGKWVLIGLIAPEVVLYLACSQFLEARRLANELNRIALERGEEKLANNSAFDIKYGFFVVMGGLEISAKDIVRSTWRDSPRGTLGSGSLRLTPNGVLQLASLGYFVPVPRSKIDDKSKADVVQKCLVMMQVVWMATQCIVRKVYGLPLSLLEVHTMVHVFCALLMYLFWMEKPLDMHDPEVVNSEEYEDIVALMIQEQFHDKESDEIIIYPKSHNVRTRPPAIKWIHSSNAEKLYVTAENGKVKAVKYVPMEIDQKQPTMLLNVGEALDCGVSLVSRMSSFEREEFRERVVRQGYEYLSTDDRERWELKIWYSEPTLPSCELQRPDITRLERVVAAIERIDGPVHKAELLHPEHREPRFAKEHYHESFSRSAGNIQYTGESQMDPEDIVMFIFNSKVLLVLLLALPAVYGGIHFIVSNFDFPSPLERFLWRIAAIDIVATMPVFFALTWIGHFLSGCFGEDDEGDCLCSVSYKFPGHVLLFGYILCRLYIVIESFVSLRYLPIGVFWTPSWIQMIPHI</sequence>
<feature type="transmembrane region" description="Helical" evidence="1">
    <location>
        <begin position="88"/>
        <end position="108"/>
    </location>
</feature>
<feature type="transmembrane region" description="Helical" evidence="1">
    <location>
        <begin position="50"/>
        <end position="68"/>
    </location>
</feature>
<dbReference type="OrthoDB" id="9451547at2759"/>
<keyword evidence="1" id="KW-0472">Membrane</keyword>
<dbReference type="PANTHER" id="PTHR35043:SF7">
    <property type="entry name" value="TRANSCRIPTION FACTOR DOMAIN-CONTAINING PROTEIN"/>
    <property type="match status" value="1"/>
</dbReference>
<dbReference type="RefSeq" id="XP_018063943.1">
    <property type="nucleotide sequence ID" value="XM_018206387.1"/>
</dbReference>
<name>A0A132BB35_MOLSC</name>
<feature type="transmembrane region" description="Helical" evidence="1">
    <location>
        <begin position="512"/>
        <end position="538"/>
    </location>
</feature>
<feature type="transmembrane region" description="Helical" evidence="1">
    <location>
        <begin position="481"/>
        <end position="500"/>
    </location>
</feature>
<keyword evidence="1" id="KW-1133">Transmembrane helix</keyword>
<dbReference type="KEGG" id="psco:LY89DRAFT_273733"/>
<reference evidence="2 3" key="1">
    <citation type="submission" date="2015-10" db="EMBL/GenBank/DDBJ databases">
        <title>Full genome of DAOMC 229536 Phialocephala scopiformis, a fungal endophyte of spruce producing the potent anti-insectan compound rugulosin.</title>
        <authorList>
            <consortium name="DOE Joint Genome Institute"/>
            <person name="Walker A.K."/>
            <person name="Frasz S.L."/>
            <person name="Seifert K.A."/>
            <person name="Miller J.D."/>
            <person name="Mondo S.J."/>
            <person name="Labutti K."/>
            <person name="Lipzen A."/>
            <person name="Dockter R."/>
            <person name="Kennedy M."/>
            <person name="Grigoriev I.V."/>
            <person name="Spatafora J.W."/>
        </authorList>
    </citation>
    <scope>NUCLEOTIDE SEQUENCE [LARGE SCALE GENOMIC DNA]</scope>
    <source>
        <strain evidence="2 3">CBS 120377</strain>
    </source>
</reference>
<dbReference type="GeneID" id="28816113"/>
<accession>A0A132BB35</accession>
<dbReference type="STRING" id="149040.A0A132BB35"/>
<evidence type="ECO:0000313" key="3">
    <source>
        <dbReference type="Proteomes" id="UP000070700"/>
    </source>
</evidence>
<dbReference type="InParanoid" id="A0A132BB35"/>
<dbReference type="Proteomes" id="UP000070700">
    <property type="component" value="Unassembled WGS sequence"/>
</dbReference>